<dbReference type="PROSITE" id="PS51186">
    <property type="entry name" value="GNAT"/>
    <property type="match status" value="1"/>
</dbReference>
<keyword evidence="3" id="KW-1185">Reference proteome</keyword>
<dbReference type="Proteomes" id="UP000295244">
    <property type="component" value="Unassembled WGS sequence"/>
</dbReference>
<dbReference type="AlphaFoldDB" id="A0A4V2NW15"/>
<evidence type="ECO:0000259" key="1">
    <source>
        <dbReference type="PROSITE" id="PS51186"/>
    </source>
</evidence>
<dbReference type="GO" id="GO:0016747">
    <property type="term" value="F:acyltransferase activity, transferring groups other than amino-acyl groups"/>
    <property type="evidence" value="ECO:0007669"/>
    <property type="project" value="InterPro"/>
</dbReference>
<dbReference type="CDD" id="cd04301">
    <property type="entry name" value="NAT_SF"/>
    <property type="match status" value="1"/>
</dbReference>
<organism evidence="2 3">
    <name type="scientific">Rubrobacter taiwanensis</name>
    <dbReference type="NCBI Taxonomy" id="185139"/>
    <lineage>
        <taxon>Bacteria</taxon>
        <taxon>Bacillati</taxon>
        <taxon>Actinomycetota</taxon>
        <taxon>Rubrobacteria</taxon>
        <taxon>Rubrobacterales</taxon>
        <taxon>Rubrobacteraceae</taxon>
        <taxon>Rubrobacter</taxon>
    </lineage>
</organism>
<dbReference type="Gene3D" id="3.40.630.30">
    <property type="match status" value="1"/>
</dbReference>
<accession>A0A4V2NW15</accession>
<dbReference type="RefSeq" id="WP_132692303.1">
    <property type="nucleotide sequence ID" value="NZ_SKBU01000023.1"/>
</dbReference>
<dbReference type="InterPro" id="IPR016181">
    <property type="entry name" value="Acyl_CoA_acyltransferase"/>
</dbReference>
<protein>
    <submittedName>
        <fullName evidence="2">N-acetyltransferase</fullName>
    </submittedName>
</protein>
<reference evidence="2 3" key="1">
    <citation type="submission" date="2019-03" db="EMBL/GenBank/DDBJ databases">
        <title>Whole genome sequence of a novel Rubrobacter taiwanensis strain, isolated from Yellowstone National Park.</title>
        <authorList>
            <person name="Freed S."/>
            <person name="Ramaley R.F."/>
            <person name="Kyndt J.A."/>
        </authorList>
    </citation>
    <scope>NUCLEOTIDE SEQUENCE [LARGE SCALE GENOMIC DNA]</scope>
    <source>
        <strain evidence="2 3">Yellowstone</strain>
    </source>
</reference>
<dbReference type="SUPFAM" id="SSF55729">
    <property type="entry name" value="Acyl-CoA N-acyltransferases (Nat)"/>
    <property type="match status" value="1"/>
</dbReference>
<dbReference type="InterPro" id="IPR000182">
    <property type="entry name" value="GNAT_dom"/>
</dbReference>
<keyword evidence="2" id="KW-0808">Transferase</keyword>
<feature type="domain" description="N-acetyltransferase" evidence="1">
    <location>
        <begin position="4"/>
        <end position="169"/>
    </location>
</feature>
<dbReference type="OrthoDB" id="9814648at2"/>
<evidence type="ECO:0000313" key="3">
    <source>
        <dbReference type="Proteomes" id="UP000295244"/>
    </source>
</evidence>
<comment type="caution">
    <text evidence="2">The sequence shown here is derived from an EMBL/GenBank/DDBJ whole genome shotgun (WGS) entry which is preliminary data.</text>
</comment>
<gene>
    <name evidence="2" type="ORF">E0L93_12135</name>
</gene>
<dbReference type="Pfam" id="PF00583">
    <property type="entry name" value="Acetyltransf_1"/>
    <property type="match status" value="1"/>
</dbReference>
<proteinExistence type="predicted"/>
<dbReference type="PANTHER" id="PTHR43072">
    <property type="entry name" value="N-ACETYLTRANSFERASE"/>
    <property type="match status" value="1"/>
</dbReference>
<name>A0A4V2NW15_9ACTN</name>
<dbReference type="EMBL" id="SKBU01000023">
    <property type="protein sequence ID" value="TCJ15572.1"/>
    <property type="molecule type" value="Genomic_DNA"/>
</dbReference>
<evidence type="ECO:0000313" key="2">
    <source>
        <dbReference type="EMBL" id="TCJ15572.1"/>
    </source>
</evidence>
<sequence>MSEPEIREARESDAGALLNLYTKLDWETSFMLYEPGERRHTADEMRRRIREVKAQENSTLLVVDGGGELVGLLGAFGGRVRRKRHSALIIVGILQEFTGRGIGTRLFERLEAWARRSGVHRLELTVMTHNTAGIALYRKMGFEIEGTRKHSLLVDGRYLDEYAMAKLLD</sequence>